<sequence length="151" mass="17515">MQIHQKKFSKLTTTELYQLLKLRSDVFVVEQTAIYQDLDDLDYQATHFFIKEQDTIVSYVRTMPYGVKFDDASSLGRVVSYPNVRNKGYSKALIKAAIAHLFQSETIIRIEGQSYLRKFYESFGFEVISDIYLVDGIDHYAMELRKKGSST</sequence>
<evidence type="ECO:0000259" key="1">
    <source>
        <dbReference type="PROSITE" id="PS51186"/>
    </source>
</evidence>
<feature type="domain" description="N-acetyltransferase" evidence="1">
    <location>
        <begin position="6"/>
        <end position="147"/>
    </location>
</feature>
<dbReference type="InterPro" id="IPR000182">
    <property type="entry name" value="GNAT_dom"/>
</dbReference>
<dbReference type="Pfam" id="PF13673">
    <property type="entry name" value="Acetyltransf_10"/>
    <property type="match status" value="1"/>
</dbReference>
<dbReference type="Proteomes" id="UP001177160">
    <property type="component" value="Unassembled WGS sequence"/>
</dbReference>
<dbReference type="SUPFAM" id="SSF55729">
    <property type="entry name" value="Acyl-CoA N-acyltransferases (Nat)"/>
    <property type="match status" value="1"/>
</dbReference>
<dbReference type="EMBL" id="JAOVQM010000003">
    <property type="protein sequence ID" value="MCV2232203.1"/>
    <property type="molecule type" value="Genomic_DNA"/>
</dbReference>
<dbReference type="EC" id="2.3.1.-" evidence="2"/>
<proteinExistence type="predicted"/>
<dbReference type="GO" id="GO:0016746">
    <property type="term" value="F:acyltransferase activity"/>
    <property type="evidence" value="ECO:0007669"/>
    <property type="project" value="UniProtKB-KW"/>
</dbReference>
<accession>A0ABT2YBP8</accession>
<reference evidence="2" key="1">
    <citation type="submission" date="2022-09" db="EMBL/GenBank/DDBJ databases">
        <title>Novel Mycoplasma species identified in domestic and wild animals.</title>
        <authorList>
            <person name="Volokhov D.V."/>
            <person name="Furtak V.A."/>
            <person name="Zagorodnyaya T.A."/>
        </authorList>
    </citation>
    <scope>NUCLEOTIDE SEQUENCE</scope>
    <source>
        <strain evidence="2">Oakley</strain>
    </source>
</reference>
<keyword evidence="2" id="KW-0808">Transferase</keyword>
<dbReference type="CDD" id="cd04301">
    <property type="entry name" value="NAT_SF"/>
    <property type="match status" value="1"/>
</dbReference>
<evidence type="ECO:0000313" key="2">
    <source>
        <dbReference type="EMBL" id="MCV2232203.1"/>
    </source>
</evidence>
<name>A0ABT2YBP8_9MOLU</name>
<comment type="caution">
    <text evidence="2">The sequence shown here is derived from an EMBL/GenBank/DDBJ whole genome shotgun (WGS) entry which is preliminary data.</text>
</comment>
<keyword evidence="3" id="KW-1185">Reference proteome</keyword>
<dbReference type="InterPro" id="IPR016181">
    <property type="entry name" value="Acyl_CoA_acyltransferase"/>
</dbReference>
<organism evidence="2 3">
    <name type="scientific">Paracholeplasma manati</name>
    <dbReference type="NCBI Taxonomy" id="591373"/>
    <lineage>
        <taxon>Bacteria</taxon>
        <taxon>Bacillati</taxon>
        <taxon>Mycoplasmatota</taxon>
        <taxon>Mollicutes</taxon>
        <taxon>Acholeplasmatales</taxon>
        <taxon>Acholeplasmataceae</taxon>
        <taxon>Paracholeplasma</taxon>
    </lineage>
</organism>
<evidence type="ECO:0000313" key="3">
    <source>
        <dbReference type="Proteomes" id="UP001177160"/>
    </source>
</evidence>
<dbReference type="Gene3D" id="3.40.630.30">
    <property type="match status" value="1"/>
</dbReference>
<dbReference type="PROSITE" id="PS51186">
    <property type="entry name" value="GNAT"/>
    <property type="match status" value="1"/>
</dbReference>
<dbReference type="RefSeq" id="WP_263608385.1">
    <property type="nucleotide sequence ID" value="NZ_JAOVQM010000003.1"/>
</dbReference>
<gene>
    <name evidence="2" type="ORF">N7548_05105</name>
</gene>
<keyword evidence="2" id="KW-0012">Acyltransferase</keyword>
<protein>
    <submittedName>
        <fullName evidence="2">GNAT family N-acetyltransferase</fullName>
        <ecNumber evidence="2">2.3.1.-</ecNumber>
    </submittedName>
</protein>